<dbReference type="PANTHER" id="PTHR30204:SF96">
    <property type="entry name" value="CHROMOSOME-ANCHORING PROTEIN RACA"/>
    <property type="match status" value="1"/>
</dbReference>
<dbReference type="OrthoDB" id="9777497at2"/>
<dbReference type="GO" id="GO:0003700">
    <property type="term" value="F:DNA-binding transcription factor activity"/>
    <property type="evidence" value="ECO:0007669"/>
    <property type="project" value="InterPro"/>
</dbReference>
<dbReference type="EMBL" id="FQXK01000005">
    <property type="protein sequence ID" value="SHH56809.1"/>
    <property type="molecule type" value="Genomic_DNA"/>
</dbReference>
<reference evidence="4" key="1">
    <citation type="submission" date="2016-11" db="EMBL/GenBank/DDBJ databases">
        <authorList>
            <person name="Varghese N."/>
            <person name="Submissions S."/>
        </authorList>
    </citation>
    <scope>NUCLEOTIDE SEQUENCE [LARGE SCALE GENOMIC DNA]</scope>
    <source>
        <strain evidence="4">DSM 3071</strain>
    </source>
</reference>
<dbReference type="Proteomes" id="UP000184278">
    <property type="component" value="Unassembled WGS sequence"/>
</dbReference>
<dbReference type="SUPFAM" id="SSF46955">
    <property type="entry name" value="Putative DNA-binding domain"/>
    <property type="match status" value="1"/>
</dbReference>
<dbReference type="SUPFAM" id="SSF53335">
    <property type="entry name" value="S-adenosyl-L-methionine-dependent methyltransferases"/>
    <property type="match status" value="1"/>
</dbReference>
<dbReference type="Pfam" id="PF13489">
    <property type="entry name" value="Methyltransf_23"/>
    <property type="match status" value="1"/>
</dbReference>
<dbReference type="GO" id="GO:0003677">
    <property type="term" value="F:DNA binding"/>
    <property type="evidence" value="ECO:0007669"/>
    <property type="project" value="UniProtKB-KW"/>
</dbReference>
<keyword evidence="1 3" id="KW-0238">DNA-binding</keyword>
<name>A0A1M5U1E1_BUTFI</name>
<evidence type="ECO:0000313" key="3">
    <source>
        <dbReference type="EMBL" id="SHH56809.1"/>
    </source>
</evidence>
<sequence>MEEKMTSGEFANKAGVSAKALRIYDEKGLLKPVGYSEGNYRLYDKSSLLILEKIIALKHVGFSLEEIKSSLEDDDNSSIKDTLKKQLEMMETKIYEMQKAAQCIKTALIRLEEDPNWDDVADTIKKMEMGQGADERRWFAQSHAADDVEWYEKIWDSMDFRGGDQVLDLGCSYGLLWRENLKKFPENFKVDGYDLHGTWADDLVSDMDSIKANIPESSDIKVYFEDLEKDETWDSIPKEKYTKIIAHYLILYLNDPEKFVEHVSKVLREDGVFSATYCNTSAEHDFWEQEIAEMGLDNSFVKKRRKYLDDKDKWLQDILESYFARVDRVRLPGPMRFDKSEELYDRLTRRFSACKKYLEDNKEIFCSYFDKKIEAEGSIVIDIDTVFYRCYMR</sequence>
<evidence type="ECO:0000313" key="4">
    <source>
        <dbReference type="Proteomes" id="UP000184278"/>
    </source>
</evidence>
<dbReference type="InterPro" id="IPR000551">
    <property type="entry name" value="MerR-type_HTH_dom"/>
</dbReference>
<dbReference type="Gene3D" id="1.10.1660.10">
    <property type="match status" value="1"/>
</dbReference>
<proteinExistence type="predicted"/>
<dbReference type="Pfam" id="PF13411">
    <property type="entry name" value="MerR_1"/>
    <property type="match status" value="1"/>
</dbReference>
<dbReference type="InterPro" id="IPR029063">
    <property type="entry name" value="SAM-dependent_MTases_sf"/>
</dbReference>
<dbReference type="SMART" id="SM00422">
    <property type="entry name" value="HTH_MERR"/>
    <property type="match status" value="1"/>
</dbReference>
<keyword evidence="4" id="KW-1185">Reference proteome</keyword>
<dbReference type="InterPro" id="IPR009061">
    <property type="entry name" value="DNA-bd_dom_put_sf"/>
</dbReference>
<gene>
    <name evidence="3" type="ORF">SAMN02745229_00690</name>
</gene>
<evidence type="ECO:0000259" key="2">
    <source>
        <dbReference type="PROSITE" id="PS50937"/>
    </source>
</evidence>
<dbReference type="InterPro" id="IPR047057">
    <property type="entry name" value="MerR_fam"/>
</dbReference>
<dbReference type="PROSITE" id="PS50937">
    <property type="entry name" value="HTH_MERR_2"/>
    <property type="match status" value="1"/>
</dbReference>
<dbReference type="RefSeq" id="WP_073385533.1">
    <property type="nucleotide sequence ID" value="NZ_FQXK01000005.1"/>
</dbReference>
<feature type="domain" description="HTH merR-type" evidence="2">
    <location>
        <begin position="4"/>
        <end position="73"/>
    </location>
</feature>
<dbReference type="PROSITE" id="PS00552">
    <property type="entry name" value="HTH_MERR_1"/>
    <property type="match status" value="1"/>
</dbReference>
<dbReference type="Gene3D" id="3.40.50.150">
    <property type="entry name" value="Vaccinia Virus protein VP39"/>
    <property type="match status" value="1"/>
</dbReference>
<dbReference type="STRING" id="1121131.SAMN02745229_00690"/>
<dbReference type="CDD" id="cd01106">
    <property type="entry name" value="HTH_TipAL-Mta"/>
    <property type="match status" value="1"/>
</dbReference>
<protein>
    <submittedName>
        <fullName evidence="3">DNA-binding transcriptional regulator, MerR family</fullName>
    </submittedName>
</protein>
<accession>A0A1M5U1E1</accession>
<dbReference type="PANTHER" id="PTHR30204">
    <property type="entry name" value="REDOX-CYCLING DRUG-SENSING TRANSCRIPTIONAL ACTIVATOR SOXR"/>
    <property type="match status" value="1"/>
</dbReference>
<dbReference type="GeneID" id="89510617"/>
<dbReference type="PRINTS" id="PR00040">
    <property type="entry name" value="HTHMERR"/>
</dbReference>
<dbReference type="CDD" id="cd02440">
    <property type="entry name" value="AdoMet_MTases"/>
    <property type="match status" value="1"/>
</dbReference>
<evidence type="ECO:0000256" key="1">
    <source>
        <dbReference type="ARBA" id="ARBA00023125"/>
    </source>
</evidence>
<dbReference type="AlphaFoldDB" id="A0A1M5U1E1"/>
<organism evidence="3 4">
    <name type="scientific">Butyrivibrio fibrisolvens DSM 3071</name>
    <dbReference type="NCBI Taxonomy" id="1121131"/>
    <lineage>
        <taxon>Bacteria</taxon>
        <taxon>Bacillati</taxon>
        <taxon>Bacillota</taxon>
        <taxon>Clostridia</taxon>
        <taxon>Lachnospirales</taxon>
        <taxon>Lachnospiraceae</taxon>
        <taxon>Butyrivibrio</taxon>
    </lineage>
</organism>